<reference evidence="4" key="1">
    <citation type="journal article" date="2019" name="Int. J. Syst. Evol. Microbiol.">
        <title>The Global Catalogue of Microorganisms (GCM) 10K type strain sequencing project: providing services to taxonomists for standard genome sequencing and annotation.</title>
        <authorList>
            <consortium name="The Broad Institute Genomics Platform"/>
            <consortium name="The Broad Institute Genome Sequencing Center for Infectious Disease"/>
            <person name="Wu L."/>
            <person name="Ma J."/>
        </authorList>
    </citation>
    <scope>NUCLEOTIDE SEQUENCE [LARGE SCALE GENOMIC DNA]</scope>
    <source>
        <strain evidence="4">JCM 17064</strain>
    </source>
</reference>
<dbReference type="RefSeq" id="WP_324691729.1">
    <property type="nucleotide sequence ID" value="NZ_BAABCR010000008.1"/>
</dbReference>
<dbReference type="InterPro" id="IPR011990">
    <property type="entry name" value="TPR-like_helical_dom_sf"/>
</dbReference>
<keyword evidence="1" id="KW-0802">TPR repeat</keyword>
<dbReference type="SUPFAM" id="SSF48452">
    <property type="entry name" value="TPR-like"/>
    <property type="match status" value="1"/>
</dbReference>
<evidence type="ECO:0008006" key="5">
    <source>
        <dbReference type="Google" id="ProtNLM"/>
    </source>
</evidence>
<dbReference type="InterPro" id="IPR019734">
    <property type="entry name" value="TPR_rpt"/>
</dbReference>
<comment type="caution">
    <text evidence="3">The sequence shown here is derived from an EMBL/GenBank/DDBJ whole genome shotgun (WGS) entry which is preliminary data.</text>
</comment>
<keyword evidence="2" id="KW-0732">Signal</keyword>
<organism evidence="3 4">
    <name type="scientific">Flavobacterium cheonhonense</name>
    <dbReference type="NCBI Taxonomy" id="706185"/>
    <lineage>
        <taxon>Bacteria</taxon>
        <taxon>Pseudomonadati</taxon>
        <taxon>Bacteroidota</taxon>
        <taxon>Flavobacteriia</taxon>
        <taxon>Flavobacteriales</taxon>
        <taxon>Flavobacteriaceae</taxon>
        <taxon>Flavobacterium</taxon>
    </lineage>
</organism>
<keyword evidence="4" id="KW-1185">Reference proteome</keyword>
<sequence>MKFYLTTFCLFFTAVLFAQNSEGYWDNVRTTNETIIVEAGKRKAIKSADFPAGTTEMVFRISLLDDNQKISSSLVSLLKAIPDPSGISQGTAGAVFLLSTITGEDKCRFYVFANETDALQFEKSGAVKNACFAQEEPVNKAAKLLSEDSKCLSATPKNLWFAFESDNWVMKQKIVLEVVPWVDNSLKSGWSTQAKKELLKTIQQSDIALKVANKDLWFGTFLELFTKKYNYAEYQKLLTAEKVKAMETASEESLVKSGQLNSYLESLRKEAQQLRFSTKTPEAILTIQKEIIEKKRATAADYGLLGSLYLSSKQFVKAEEAYLKAVSLDKTALNYQLQLAHVYLFTNQLSEAKDLHIKYQNNHLSDGKSWAEQTKSDFQQFEKNGFDTSDFKKILRLLD</sequence>
<feature type="chain" id="PRO_5045434784" description="Tetratricopeptide repeat protein" evidence="2">
    <location>
        <begin position="19"/>
        <end position="399"/>
    </location>
</feature>
<name>A0ABP7TH57_9FLAO</name>
<evidence type="ECO:0000313" key="3">
    <source>
        <dbReference type="EMBL" id="GAA4025977.1"/>
    </source>
</evidence>
<protein>
    <recommendedName>
        <fullName evidence="5">Tetratricopeptide repeat protein</fullName>
    </recommendedName>
</protein>
<dbReference type="PROSITE" id="PS50005">
    <property type="entry name" value="TPR"/>
    <property type="match status" value="1"/>
</dbReference>
<proteinExistence type="predicted"/>
<evidence type="ECO:0000256" key="1">
    <source>
        <dbReference type="PROSITE-ProRule" id="PRU00339"/>
    </source>
</evidence>
<accession>A0ABP7TH57</accession>
<evidence type="ECO:0000313" key="4">
    <source>
        <dbReference type="Proteomes" id="UP001500968"/>
    </source>
</evidence>
<dbReference type="Gene3D" id="1.25.40.10">
    <property type="entry name" value="Tetratricopeptide repeat domain"/>
    <property type="match status" value="1"/>
</dbReference>
<evidence type="ECO:0000256" key="2">
    <source>
        <dbReference type="SAM" id="SignalP"/>
    </source>
</evidence>
<feature type="repeat" description="TPR" evidence="1">
    <location>
        <begin position="299"/>
        <end position="332"/>
    </location>
</feature>
<dbReference type="Pfam" id="PF13181">
    <property type="entry name" value="TPR_8"/>
    <property type="match status" value="1"/>
</dbReference>
<gene>
    <name evidence="3" type="ORF">GCM10022386_06630</name>
</gene>
<dbReference type="EMBL" id="BAABCR010000008">
    <property type="protein sequence ID" value="GAA4025977.1"/>
    <property type="molecule type" value="Genomic_DNA"/>
</dbReference>
<dbReference type="Proteomes" id="UP001500968">
    <property type="component" value="Unassembled WGS sequence"/>
</dbReference>
<feature type="signal peptide" evidence="2">
    <location>
        <begin position="1"/>
        <end position="18"/>
    </location>
</feature>